<evidence type="ECO:0000313" key="4">
    <source>
        <dbReference type="Proteomes" id="UP000014760"/>
    </source>
</evidence>
<organism evidence="2">
    <name type="scientific">Capitella teleta</name>
    <name type="common">Polychaete worm</name>
    <dbReference type="NCBI Taxonomy" id="283909"/>
    <lineage>
        <taxon>Eukaryota</taxon>
        <taxon>Metazoa</taxon>
        <taxon>Spiralia</taxon>
        <taxon>Lophotrochozoa</taxon>
        <taxon>Annelida</taxon>
        <taxon>Polychaeta</taxon>
        <taxon>Sedentaria</taxon>
        <taxon>Scolecida</taxon>
        <taxon>Capitellidae</taxon>
        <taxon>Capitella</taxon>
    </lineage>
</organism>
<dbReference type="HOGENOM" id="CLU_614289_0_0_1"/>
<evidence type="ECO:0000313" key="3">
    <source>
        <dbReference type="EnsemblMetazoa" id="CapteP199497"/>
    </source>
</evidence>
<feature type="compositionally biased region" description="Polar residues" evidence="1">
    <location>
        <begin position="192"/>
        <end position="210"/>
    </location>
</feature>
<keyword evidence="4" id="KW-1185">Reference proteome</keyword>
<reference evidence="4" key="1">
    <citation type="submission" date="2012-12" db="EMBL/GenBank/DDBJ databases">
        <authorList>
            <person name="Hellsten U."/>
            <person name="Grimwood J."/>
            <person name="Chapman J.A."/>
            <person name="Shapiro H."/>
            <person name="Aerts A."/>
            <person name="Otillar R.P."/>
            <person name="Terry A.Y."/>
            <person name="Boore J.L."/>
            <person name="Simakov O."/>
            <person name="Marletaz F."/>
            <person name="Cho S.-J."/>
            <person name="Edsinger-Gonzales E."/>
            <person name="Havlak P."/>
            <person name="Kuo D.-H."/>
            <person name="Larsson T."/>
            <person name="Lv J."/>
            <person name="Arendt D."/>
            <person name="Savage R."/>
            <person name="Osoegawa K."/>
            <person name="de Jong P."/>
            <person name="Lindberg D.R."/>
            <person name="Seaver E.C."/>
            <person name="Weisblat D.A."/>
            <person name="Putnam N.H."/>
            <person name="Grigoriev I.V."/>
            <person name="Rokhsar D.S."/>
        </authorList>
    </citation>
    <scope>NUCLEOTIDE SEQUENCE</scope>
    <source>
        <strain evidence="4">I ESC-2004</strain>
    </source>
</reference>
<evidence type="ECO:0000256" key="1">
    <source>
        <dbReference type="SAM" id="MobiDB-lite"/>
    </source>
</evidence>
<accession>R7V6N8</accession>
<gene>
    <name evidence="2" type="ORF">CAPTEDRAFT_199497</name>
</gene>
<dbReference type="AlphaFoldDB" id="R7V6N8"/>
<feature type="compositionally biased region" description="Polar residues" evidence="1">
    <location>
        <begin position="238"/>
        <end position="247"/>
    </location>
</feature>
<reference evidence="2 4" key="2">
    <citation type="journal article" date="2013" name="Nature">
        <title>Insights into bilaterian evolution from three spiralian genomes.</title>
        <authorList>
            <person name="Simakov O."/>
            <person name="Marletaz F."/>
            <person name="Cho S.J."/>
            <person name="Edsinger-Gonzales E."/>
            <person name="Havlak P."/>
            <person name="Hellsten U."/>
            <person name="Kuo D.H."/>
            <person name="Larsson T."/>
            <person name="Lv J."/>
            <person name="Arendt D."/>
            <person name="Savage R."/>
            <person name="Osoegawa K."/>
            <person name="de Jong P."/>
            <person name="Grimwood J."/>
            <person name="Chapman J.A."/>
            <person name="Shapiro H."/>
            <person name="Aerts A."/>
            <person name="Otillar R.P."/>
            <person name="Terry A.Y."/>
            <person name="Boore J.L."/>
            <person name="Grigoriev I.V."/>
            <person name="Lindberg D.R."/>
            <person name="Seaver E.C."/>
            <person name="Weisblat D.A."/>
            <person name="Putnam N.H."/>
            <person name="Rokhsar D.S."/>
        </authorList>
    </citation>
    <scope>NUCLEOTIDE SEQUENCE</scope>
    <source>
        <strain evidence="2 4">I ESC-2004</strain>
    </source>
</reference>
<evidence type="ECO:0000313" key="2">
    <source>
        <dbReference type="EMBL" id="ELU14543.1"/>
    </source>
</evidence>
<feature type="compositionally biased region" description="Low complexity" evidence="1">
    <location>
        <begin position="50"/>
        <end position="61"/>
    </location>
</feature>
<feature type="compositionally biased region" description="Pro residues" evidence="1">
    <location>
        <begin position="1"/>
        <end position="17"/>
    </location>
</feature>
<proteinExistence type="predicted"/>
<feature type="region of interest" description="Disordered" evidence="1">
    <location>
        <begin position="1"/>
        <end position="446"/>
    </location>
</feature>
<feature type="compositionally biased region" description="Polar residues" evidence="1">
    <location>
        <begin position="322"/>
        <end position="337"/>
    </location>
</feature>
<name>R7V6N8_CAPTE</name>
<feature type="compositionally biased region" description="Basic and acidic residues" evidence="1">
    <location>
        <begin position="381"/>
        <end position="393"/>
    </location>
</feature>
<sequence>MHSAPPPVVITPTPPNARVPNSHPSSQHPHAAVTALGRSPSITPPPLSPPGLSHGPRSRSPSPRRDIGFSAAVSNICDQAHTIAERDRRPGYARKVDPYYSVSNPHHLYPGRSGKPEDGLNIPGSPQRGRSRSRGRPPLTQQNQVGSPQPSPSPSRSNSREPLYRATSLETRSRTPSPKRAMALDQHAEYYGSSNLTDRSRSPSPGSVTSIRAERAASAAAAAAAAAAKKQSGRKLPQTPQKPSTLNLEAGRGPSAGASGGGGLKSRTEDRMPHVLPSPTIPQPHKSPGSINFPKLNASPTHFPKGSGPPPPVLRQADFSPTVLSPSMPTNDLNMPHQQQQQQQQHPRRTQPRELIEHSPYPPSGILNSSDGAGQGFAGPRDNRFMEQEELRMMHGGRPMPNGYKPGQPPVPPAQGTRDRGSGDMVRAPRPPRRAHRSDSDDEDWC</sequence>
<dbReference type="EnsemblMetazoa" id="CapteT199497">
    <property type="protein sequence ID" value="CapteP199497"/>
    <property type="gene ID" value="CapteG199497"/>
</dbReference>
<feature type="compositionally biased region" description="Low complexity" evidence="1">
    <location>
        <begin position="136"/>
        <end position="148"/>
    </location>
</feature>
<dbReference type="OMA" id="YPPLIRT"/>
<protein>
    <submittedName>
        <fullName evidence="2 3">Uncharacterized protein</fullName>
    </submittedName>
</protein>
<dbReference type="Proteomes" id="UP000014760">
    <property type="component" value="Unassembled WGS sequence"/>
</dbReference>
<dbReference type="OrthoDB" id="6155590at2759"/>
<dbReference type="EMBL" id="KB294418">
    <property type="protein sequence ID" value="ELU14543.1"/>
    <property type="molecule type" value="Genomic_DNA"/>
</dbReference>
<dbReference type="EMBL" id="AMQN01004819">
    <property type="status" value="NOT_ANNOTATED_CDS"/>
    <property type="molecule type" value="Genomic_DNA"/>
</dbReference>
<feature type="compositionally biased region" description="Low complexity" evidence="1">
    <location>
        <begin position="216"/>
        <end position="228"/>
    </location>
</feature>
<dbReference type="STRING" id="283909.R7V6N8"/>
<reference evidence="3" key="3">
    <citation type="submission" date="2015-06" db="UniProtKB">
        <authorList>
            <consortium name="EnsemblMetazoa"/>
        </authorList>
    </citation>
    <scope>IDENTIFICATION</scope>
</reference>
<feature type="compositionally biased region" description="Basic and acidic residues" evidence="1">
    <location>
        <begin position="83"/>
        <end position="97"/>
    </location>
</feature>